<feature type="compositionally biased region" description="Basic and acidic residues" evidence="1">
    <location>
        <begin position="17"/>
        <end position="29"/>
    </location>
</feature>
<dbReference type="EMBL" id="CP110820">
    <property type="protein sequence ID" value="WPX96230.1"/>
    <property type="molecule type" value="Genomic_DNA"/>
</dbReference>
<proteinExistence type="predicted"/>
<dbReference type="Proteomes" id="UP001327219">
    <property type="component" value="Chromosome"/>
</dbReference>
<reference evidence="2 3" key="1">
    <citation type="submission" date="2022-11" db="EMBL/GenBank/DDBJ databases">
        <title>Host association and intracellularity evolved multiple times independently in the Rickettsiales.</title>
        <authorList>
            <person name="Castelli M."/>
            <person name="Nardi T."/>
            <person name="Gammuto L."/>
            <person name="Bellinzona G."/>
            <person name="Sabaneyeva E."/>
            <person name="Potekhin A."/>
            <person name="Serra V."/>
            <person name="Petroni G."/>
            <person name="Sassera D."/>
        </authorList>
    </citation>
    <scope>NUCLEOTIDE SEQUENCE [LARGE SCALE GENOMIC DNA]</scope>
    <source>
        <strain evidence="2 3">NDG2</strain>
    </source>
</reference>
<feature type="region of interest" description="Disordered" evidence="1">
    <location>
        <begin position="1"/>
        <end position="29"/>
    </location>
</feature>
<sequence>MNIASNKENRNMNTGECFKRDRKEEKNVI</sequence>
<evidence type="ECO:0000313" key="3">
    <source>
        <dbReference type="Proteomes" id="UP001327219"/>
    </source>
</evidence>
<accession>A0ABZ0UQE0</accession>
<evidence type="ECO:0000313" key="2">
    <source>
        <dbReference type="EMBL" id="WPX96230.1"/>
    </source>
</evidence>
<keyword evidence="3" id="KW-1185">Reference proteome</keyword>
<name>A0ABZ0UQE0_9RICK</name>
<protein>
    <submittedName>
        <fullName evidence="2">Uncharacterized protein</fullName>
    </submittedName>
</protein>
<feature type="compositionally biased region" description="Polar residues" evidence="1">
    <location>
        <begin position="1"/>
        <end position="14"/>
    </location>
</feature>
<organism evidence="2 3">
    <name type="scientific">Candidatus Bandiella euplotis</name>
    <dbReference type="NCBI Taxonomy" id="1664265"/>
    <lineage>
        <taxon>Bacteria</taxon>
        <taxon>Pseudomonadati</taxon>
        <taxon>Pseudomonadota</taxon>
        <taxon>Alphaproteobacteria</taxon>
        <taxon>Rickettsiales</taxon>
        <taxon>Candidatus Midichloriaceae</taxon>
        <taxon>Candidatus Bandiella</taxon>
    </lineage>
</organism>
<gene>
    <name evidence="2" type="ORF">Bandiella_00339</name>
</gene>
<evidence type="ECO:0000256" key="1">
    <source>
        <dbReference type="SAM" id="MobiDB-lite"/>
    </source>
</evidence>